<evidence type="ECO:0000256" key="4">
    <source>
        <dbReference type="HAMAP-Rule" id="MF_00995"/>
    </source>
</evidence>
<keyword evidence="2 4" id="KW-0474">Menaquinone biosynthesis</keyword>
<dbReference type="Proteomes" id="UP000255423">
    <property type="component" value="Unassembled WGS sequence"/>
</dbReference>
<dbReference type="Pfam" id="PF02621">
    <property type="entry name" value="VitK2_biosynth"/>
    <property type="match status" value="1"/>
</dbReference>
<evidence type="ECO:0000256" key="1">
    <source>
        <dbReference type="ARBA" id="ARBA00004863"/>
    </source>
</evidence>
<keyword evidence="3 4" id="KW-0456">Lyase</keyword>
<comment type="pathway">
    <text evidence="1 4">Quinol/quinone metabolism; menaquinone biosynthesis.</text>
</comment>
<proteinExistence type="inferred from homology"/>
<dbReference type="PANTHER" id="PTHR37690">
    <property type="entry name" value="CHORISMATE DEHYDRATASE"/>
    <property type="match status" value="1"/>
</dbReference>
<evidence type="ECO:0000256" key="3">
    <source>
        <dbReference type="ARBA" id="ARBA00023239"/>
    </source>
</evidence>
<dbReference type="EC" id="4.2.1.151" evidence="4"/>
<dbReference type="GO" id="GO:0009234">
    <property type="term" value="P:menaquinone biosynthetic process"/>
    <property type="evidence" value="ECO:0007669"/>
    <property type="project" value="UniProtKB-UniRule"/>
</dbReference>
<dbReference type="UniPathway" id="UPA00079"/>
<evidence type="ECO:0000313" key="5">
    <source>
        <dbReference type="EMBL" id="SUQ24723.1"/>
    </source>
</evidence>
<evidence type="ECO:0000256" key="2">
    <source>
        <dbReference type="ARBA" id="ARBA00022428"/>
    </source>
</evidence>
<organism evidence="5 6">
    <name type="scientific">Fibrobacter succinogenes</name>
    <name type="common">Bacteroides succinogenes</name>
    <dbReference type="NCBI Taxonomy" id="833"/>
    <lineage>
        <taxon>Bacteria</taxon>
        <taxon>Pseudomonadati</taxon>
        <taxon>Fibrobacterota</taxon>
        <taxon>Fibrobacteria</taxon>
        <taxon>Fibrobacterales</taxon>
        <taxon>Fibrobacteraceae</taxon>
        <taxon>Fibrobacter</taxon>
    </lineage>
</organism>
<dbReference type="AlphaFoldDB" id="A0A380S6T6"/>
<name>A0A380S6T6_FIBSU</name>
<dbReference type="EMBL" id="UHJL01000003">
    <property type="protein sequence ID" value="SUQ24723.1"/>
    <property type="molecule type" value="Genomic_DNA"/>
</dbReference>
<dbReference type="CDD" id="cd13634">
    <property type="entry name" value="PBP2_Sco4506"/>
    <property type="match status" value="1"/>
</dbReference>
<dbReference type="InterPro" id="IPR030868">
    <property type="entry name" value="MqnA"/>
</dbReference>
<dbReference type="PANTHER" id="PTHR37690:SF1">
    <property type="entry name" value="CHORISMATE DEHYDRATASE"/>
    <property type="match status" value="1"/>
</dbReference>
<dbReference type="Gene3D" id="3.40.190.10">
    <property type="entry name" value="Periplasmic binding protein-like II"/>
    <property type="match status" value="2"/>
</dbReference>
<reference evidence="5 6" key="1">
    <citation type="submission" date="2017-08" db="EMBL/GenBank/DDBJ databases">
        <authorList>
            <person name="de Groot N.N."/>
        </authorList>
    </citation>
    <scope>NUCLEOTIDE SEQUENCE [LARGE SCALE GENOMIC DNA]</scope>
    <source>
        <strain evidence="5 6">HM2</strain>
    </source>
</reference>
<comment type="similarity">
    <text evidence="4">Belongs to the MqnA/MqnD family. MqnA subfamily.</text>
</comment>
<dbReference type="InterPro" id="IPR003773">
    <property type="entry name" value="Menaquinone_biosynth"/>
</dbReference>
<dbReference type="GO" id="GO:0016836">
    <property type="term" value="F:hydro-lyase activity"/>
    <property type="evidence" value="ECO:0007669"/>
    <property type="project" value="UniProtKB-UniRule"/>
</dbReference>
<dbReference type="SUPFAM" id="SSF53850">
    <property type="entry name" value="Periplasmic binding protein-like II"/>
    <property type="match status" value="1"/>
</dbReference>
<dbReference type="HAMAP" id="MF_00995">
    <property type="entry name" value="MqnA"/>
    <property type="match status" value="1"/>
</dbReference>
<comment type="function">
    <text evidence="4">Catalyzes the dehydration of chorismate into 3-[(1-carboxyvinyl)oxy]benzoate, a step in the biosynthesis of menaquinone (MK, vitamin K2).</text>
</comment>
<gene>
    <name evidence="4" type="primary">mqnA</name>
    <name evidence="5" type="ORF">SAMN05661053_2136</name>
</gene>
<comment type="catalytic activity">
    <reaction evidence="4">
        <text>chorismate = 3-[(1-carboxyvinyl)-oxy]benzoate + H2O</text>
        <dbReference type="Rhea" id="RHEA:40051"/>
        <dbReference type="ChEBI" id="CHEBI:15377"/>
        <dbReference type="ChEBI" id="CHEBI:29748"/>
        <dbReference type="ChEBI" id="CHEBI:76981"/>
        <dbReference type="EC" id="4.2.1.151"/>
    </reaction>
</comment>
<protein>
    <recommendedName>
        <fullName evidence="4">Chorismate dehydratase</fullName>
        <ecNumber evidence="4">4.2.1.151</ecNumber>
    </recommendedName>
    <alternativeName>
        <fullName evidence="4">Menaquinone biosynthetic enzyme MqnA</fullName>
    </alternativeName>
</protein>
<dbReference type="RefSeq" id="WP_109573134.1">
    <property type="nucleotide sequence ID" value="NZ_UHJL01000003.1"/>
</dbReference>
<sequence length="273" mass="30972">MTLRVGRIPFLVCAPFFFNSVGRENEFPEVAFVDGPPSAHSAGLKDGSIHLSPASSITFAQKPGAFVLSPVLCTSCSFEVRSVKLFSRYPIEELSYKRIRMTSQSKTSVTLLRILLENRYGLRPEYVPGLAAESTDDACLLIGDLALEENERHRFAYSYDLGTLWQEWQGLPFVFGAWQISKDALSARLRPVLDDYMLRLETGIREFRKNPSQALDVWLAKYPVNLPRPLIEDYFSVLDYHFTDERKQSLSLFFKLAAQMGLVESAPPIEFLE</sequence>
<accession>A0A380S6T6</accession>
<evidence type="ECO:0000313" key="6">
    <source>
        <dbReference type="Proteomes" id="UP000255423"/>
    </source>
</evidence>